<dbReference type="SUPFAM" id="SSF101898">
    <property type="entry name" value="NHL repeat"/>
    <property type="match status" value="1"/>
</dbReference>
<feature type="domain" description="B box-type" evidence="9">
    <location>
        <begin position="263"/>
        <end position="306"/>
    </location>
</feature>
<dbReference type="Gene3D" id="2.120.10.30">
    <property type="entry name" value="TolB, C-terminal domain"/>
    <property type="match status" value="2"/>
</dbReference>
<gene>
    <name evidence="10" type="ORF">PLOB_00032212</name>
</gene>
<protein>
    <recommendedName>
        <fullName evidence="9">B box-type domain-containing protein</fullName>
    </recommendedName>
</protein>
<reference evidence="10 11" key="1">
    <citation type="submission" date="2022-05" db="EMBL/GenBank/DDBJ databases">
        <authorList>
            <consortium name="Genoscope - CEA"/>
            <person name="William W."/>
        </authorList>
    </citation>
    <scope>NUCLEOTIDE SEQUENCE [LARGE SCALE GENOMIC DNA]</scope>
</reference>
<dbReference type="PROSITE" id="PS51125">
    <property type="entry name" value="NHL"/>
    <property type="match status" value="1"/>
</dbReference>
<dbReference type="InterPro" id="IPR001258">
    <property type="entry name" value="NHL_repeat"/>
</dbReference>
<dbReference type="SMART" id="SM00336">
    <property type="entry name" value="BBOX"/>
    <property type="match status" value="1"/>
</dbReference>
<accession>A0ABN8S206</accession>
<evidence type="ECO:0000256" key="7">
    <source>
        <dbReference type="PROSITE-ProRule" id="PRU00504"/>
    </source>
</evidence>
<dbReference type="Proteomes" id="UP001159405">
    <property type="component" value="Unassembled WGS sequence"/>
</dbReference>
<sequence>MATATPATPSTKETTNYARLCRVLVDVGTCALRDFFDATCTPKPLYTVLAANRPKLKSLRSRKIINATQWGKLFPAISSSVSSNHFDITLLVTLLRNICGLSPPGGAITGWDVLPAATDLSCEADIVRVKFFRNTVYAHAKRASVDDVTFKKYWKDIRDTLVRLGGATYKVAIDDLASCCMDPDMELYYKELLHQWKIDEDNIKDELKEIGVGVKEISSDVKEIGASVKELTKKLDNLAASTANPVRETSEGGNGIKPTEILETPSVCTKKSHENELLAFYCKKCKACVCDKCRRSRHNHHPTVDIHQAAEQRRADIEEIVEEMKKEIARYEEFAKSTRESLKKSREKITSVRNEVMTSVEELIRLLHDHEEAMITSLDKIERKEQREHEAKLQQFQGPINQIQNHIERFNGILQRKKSLEILQAHHDLIERCRGLINAGKPNIRKPSHARYKANKENMEKARSALLALGKVTVITTDPLTSNGIHQFELGSEVTFKTMINDADGNRCYNEQDLLDVEFQSPSGKVARHKIAPRKDGEYSVTYKPDYVGKHEVLIAVNGEPLTGSPWSVHVMPHPYKFVTSLFTKEGQRRCDFPSSIAIDDKSEKVAVTYYENRVQLFHLQGTYLTAEAQISTKHQTRPTSVAYTKSGELIVVASNKIACFDESYKFRKHVNNRHLKKPDRLSIAPDGRMVVCDSGYSAVKVLSSDGLRLLLTISDPDRVTPWYAVCHQNMFFVSYPESSIVKVFSENGVFLYNIGPSESGDGHLSCPVGFAIDRFNNLVVCDQHKARLQIFTLDGNLSNTIEGQHTGLTGPCSVAVSSTGQLFVTDLDKSCVYVFQ</sequence>
<evidence type="ECO:0000256" key="5">
    <source>
        <dbReference type="PROSITE-ProRule" id="PRU00024"/>
    </source>
</evidence>
<dbReference type="InterPro" id="IPR000315">
    <property type="entry name" value="Znf_B-box"/>
</dbReference>
<dbReference type="PANTHER" id="PTHR24104:SF25">
    <property type="entry name" value="PROTEIN LIN-41"/>
    <property type="match status" value="1"/>
</dbReference>
<dbReference type="EMBL" id="CALNXK010000417">
    <property type="protein sequence ID" value="CAH3185240.1"/>
    <property type="molecule type" value="Genomic_DNA"/>
</dbReference>
<evidence type="ECO:0000256" key="1">
    <source>
        <dbReference type="ARBA" id="ARBA00022723"/>
    </source>
</evidence>
<dbReference type="CDD" id="cd05819">
    <property type="entry name" value="NHL"/>
    <property type="match status" value="1"/>
</dbReference>
<dbReference type="Pfam" id="PF00643">
    <property type="entry name" value="zf-B_box"/>
    <property type="match status" value="1"/>
</dbReference>
<dbReference type="PROSITE" id="PS50194">
    <property type="entry name" value="FILAMIN_REPEAT"/>
    <property type="match status" value="1"/>
</dbReference>
<dbReference type="Pfam" id="PF18738">
    <property type="entry name" value="HEPN_DZIP3"/>
    <property type="match status" value="1"/>
</dbReference>
<dbReference type="InterPro" id="IPR017868">
    <property type="entry name" value="Filamin/ABP280_repeat-like"/>
</dbReference>
<keyword evidence="1" id="KW-0479">Metal-binding</keyword>
<dbReference type="InterPro" id="IPR001298">
    <property type="entry name" value="Filamin/ABP280_rpt"/>
</dbReference>
<name>A0ABN8S206_9CNID</name>
<keyword evidence="11" id="KW-1185">Reference proteome</keyword>
<dbReference type="SMART" id="SM00557">
    <property type="entry name" value="IG_FLMN"/>
    <property type="match status" value="1"/>
</dbReference>
<feature type="repeat" description="Filamin" evidence="6">
    <location>
        <begin position="484"/>
        <end position="571"/>
    </location>
</feature>
<keyword evidence="4" id="KW-0862">Zinc</keyword>
<dbReference type="InterPro" id="IPR041249">
    <property type="entry name" value="HEPN_DZIP3"/>
</dbReference>
<dbReference type="SUPFAM" id="SSF57845">
    <property type="entry name" value="B-box zinc-binding domain"/>
    <property type="match status" value="1"/>
</dbReference>
<evidence type="ECO:0000313" key="10">
    <source>
        <dbReference type="EMBL" id="CAH3185240.1"/>
    </source>
</evidence>
<organism evidence="10 11">
    <name type="scientific">Porites lobata</name>
    <dbReference type="NCBI Taxonomy" id="104759"/>
    <lineage>
        <taxon>Eukaryota</taxon>
        <taxon>Metazoa</taxon>
        <taxon>Cnidaria</taxon>
        <taxon>Anthozoa</taxon>
        <taxon>Hexacorallia</taxon>
        <taxon>Scleractinia</taxon>
        <taxon>Fungiina</taxon>
        <taxon>Poritidae</taxon>
        <taxon>Porites</taxon>
    </lineage>
</organism>
<dbReference type="PROSITE" id="PS50119">
    <property type="entry name" value="ZF_BBOX"/>
    <property type="match status" value="1"/>
</dbReference>
<evidence type="ECO:0000256" key="3">
    <source>
        <dbReference type="ARBA" id="ARBA00022771"/>
    </source>
</evidence>
<keyword evidence="3 5" id="KW-0863">Zinc-finger</keyword>
<dbReference type="InterPro" id="IPR011042">
    <property type="entry name" value="6-blade_b-propeller_TolB-like"/>
</dbReference>
<evidence type="ECO:0000256" key="4">
    <source>
        <dbReference type="ARBA" id="ARBA00022833"/>
    </source>
</evidence>
<evidence type="ECO:0000256" key="6">
    <source>
        <dbReference type="PROSITE-ProRule" id="PRU00087"/>
    </source>
</evidence>
<dbReference type="Pfam" id="PF00630">
    <property type="entry name" value="Filamin"/>
    <property type="match status" value="1"/>
</dbReference>
<evidence type="ECO:0000259" key="9">
    <source>
        <dbReference type="PROSITE" id="PS50119"/>
    </source>
</evidence>
<feature type="coiled-coil region" evidence="8">
    <location>
        <begin position="307"/>
        <end position="355"/>
    </location>
</feature>
<dbReference type="Gene3D" id="2.60.40.10">
    <property type="entry name" value="Immunoglobulins"/>
    <property type="match status" value="1"/>
</dbReference>
<evidence type="ECO:0000313" key="11">
    <source>
        <dbReference type="Proteomes" id="UP001159405"/>
    </source>
</evidence>
<keyword evidence="2" id="KW-0677">Repeat</keyword>
<evidence type="ECO:0000256" key="8">
    <source>
        <dbReference type="SAM" id="Coils"/>
    </source>
</evidence>
<dbReference type="SUPFAM" id="SSF81296">
    <property type="entry name" value="E set domains"/>
    <property type="match status" value="1"/>
</dbReference>
<proteinExistence type="predicted"/>
<keyword evidence="8" id="KW-0175">Coiled coil</keyword>
<dbReference type="InterPro" id="IPR014756">
    <property type="entry name" value="Ig_E-set"/>
</dbReference>
<dbReference type="InterPro" id="IPR050952">
    <property type="entry name" value="TRIM-NHL_E3_ligases"/>
</dbReference>
<feature type="repeat" description="NHL" evidence="7">
    <location>
        <begin position="752"/>
        <end position="795"/>
    </location>
</feature>
<dbReference type="Gene3D" id="3.30.160.60">
    <property type="entry name" value="Classic Zinc Finger"/>
    <property type="match status" value="1"/>
</dbReference>
<dbReference type="PANTHER" id="PTHR24104">
    <property type="entry name" value="E3 UBIQUITIN-PROTEIN LIGASE NHLRC1-RELATED"/>
    <property type="match status" value="1"/>
</dbReference>
<evidence type="ECO:0000256" key="2">
    <source>
        <dbReference type="ARBA" id="ARBA00022737"/>
    </source>
</evidence>
<comment type="caution">
    <text evidence="10">The sequence shown here is derived from an EMBL/GenBank/DDBJ whole genome shotgun (WGS) entry which is preliminary data.</text>
</comment>
<dbReference type="InterPro" id="IPR013783">
    <property type="entry name" value="Ig-like_fold"/>
</dbReference>